<keyword evidence="2" id="KW-0479">Metal-binding</keyword>
<dbReference type="InterPro" id="IPR024934">
    <property type="entry name" value="Rubredoxin-like_dom"/>
</dbReference>
<keyword evidence="1" id="KW-0813">Transport</keyword>
<evidence type="ECO:0000256" key="1">
    <source>
        <dbReference type="ARBA" id="ARBA00022448"/>
    </source>
</evidence>
<reference evidence="6" key="1">
    <citation type="submission" date="2018-06" db="EMBL/GenBank/DDBJ databases">
        <authorList>
            <person name="Zhirakovskaya E."/>
        </authorList>
    </citation>
    <scope>NUCLEOTIDE SEQUENCE</scope>
</reference>
<dbReference type="PROSITE" id="PS50903">
    <property type="entry name" value="RUBREDOXIN_LIKE"/>
    <property type="match status" value="1"/>
</dbReference>
<sequence>MYKCSVCGYIYDDAKEEMPFSELPDDWACPVCNAPKEAFEPV</sequence>
<gene>
    <name evidence="6" type="ORF">MNBD_NITROSPIRAE03-541</name>
</gene>
<proteinExistence type="predicted"/>
<feature type="domain" description="Rubredoxin-like" evidence="5">
    <location>
        <begin position="2"/>
        <end position="42"/>
    </location>
</feature>
<dbReference type="PRINTS" id="PR00163">
    <property type="entry name" value="RUBREDOXIN"/>
</dbReference>
<dbReference type="CDD" id="cd00730">
    <property type="entry name" value="rubredoxin"/>
    <property type="match status" value="1"/>
</dbReference>
<dbReference type="AlphaFoldDB" id="A0A3B1CUH2"/>
<keyword evidence="4" id="KW-0408">Iron</keyword>
<evidence type="ECO:0000256" key="3">
    <source>
        <dbReference type="ARBA" id="ARBA00022982"/>
    </source>
</evidence>
<dbReference type="PANTHER" id="PTHR48136:SF1">
    <property type="entry name" value="RUBREDOXIN-LIKE SUPERFAMILY PROTEIN"/>
    <property type="match status" value="1"/>
</dbReference>
<dbReference type="PANTHER" id="PTHR48136">
    <property type="entry name" value="RUBREDOXIN-LIKE SUPERFAMILY PROTEIN"/>
    <property type="match status" value="1"/>
</dbReference>
<dbReference type="SUPFAM" id="SSF57802">
    <property type="entry name" value="Rubredoxin-like"/>
    <property type="match status" value="1"/>
</dbReference>
<dbReference type="Gene3D" id="2.20.28.10">
    <property type="match status" value="1"/>
</dbReference>
<evidence type="ECO:0000259" key="5">
    <source>
        <dbReference type="PROSITE" id="PS50903"/>
    </source>
</evidence>
<evidence type="ECO:0000313" key="6">
    <source>
        <dbReference type="EMBL" id="VAX28253.1"/>
    </source>
</evidence>
<protein>
    <submittedName>
        <fullName evidence="6">Rubredoxin</fullName>
    </submittedName>
</protein>
<name>A0A3B1CUH2_9ZZZZ</name>
<dbReference type="GO" id="GO:0005506">
    <property type="term" value="F:iron ion binding"/>
    <property type="evidence" value="ECO:0007669"/>
    <property type="project" value="InterPro"/>
</dbReference>
<dbReference type="InterPro" id="IPR024935">
    <property type="entry name" value="Rubredoxin_dom"/>
</dbReference>
<keyword evidence="3" id="KW-0249">Electron transport</keyword>
<dbReference type="EMBL" id="UOGI01000019">
    <property type="protein sequence ID" value="VAX28253.1"/>
    <property type="molecule type" value="Genomic_DNA"/>
</dbReference>
<organism evidence="6">
    <name type="scientific">hydrothermal vent metagenome</name>
    <dbReference type="NCBI Taxonomy" id="652676"/>
    <lineage>
        <taxon>unclassified sequences</taxon>
        <taxon>metagenomes</taxon>
        <taxon>ecological metagenomes</taxon>
    </lineage>
</organism>
<accession>A0A3B1CUH2</accession>
<dbReference type="Pfam" id="PF00301">
    <property type="entry name" value="Rubredoxin"/>
    <property type="match status" value="1"/>
</dbReference>
<evidence type="ECO:0000256" key="4">
    <source>
        <dbReference type="ARBA" id="ARBA00023004"/>
    </source>
</evidence>
<evidence type="ECO:0000256" key="2">
    <source>
        <dbReference type="ARBA" id="ARBA00022723"/>
    </source>
</evidence>